<dbReference type="GO" id="GO:0016787">
    <property type="term" value="F:hydrolase activity"/>
    <property type="evidence" value="ECO:0007669"/>
    <property type="project" value="UniProtKB-KW"/>
</dbReference>
<sequence length="264" mass="28432">MGVVIAIVNQKGGVGKTTTAVNLSASLAAVDKTCLLIDCDPQGNATTGLGLDRRQMEKGLYDLLTEAGSTEDVVKATGMPKLHLVAATSLLIGVEVEIAAMPDKEYRLRERLSLVRGDFDYIFLDCPPSLGYLTVNALTAADAVLVPLQCEYYALEGLSQLLHTIRAVKQTLNPTLAIAGILLTMYDQRNNLSQQVAGEVRDHFGASVLQTVIPRNVRLSEAPSHGKPILLYDIRCKGAQSYLELAKELIQKGIGDNGKKKGAR</sequence>
<dbReference type="PANTHER" id="PTHR13696:SF52">
    <property type="entry name" value="PARA FAMILY PROTEIN CT_582"/>
    <property type="match status" value="1"/>
</dbReference>
<protein>
    <submittedName>
        <fullName evidence="2">Sporulation initiation inhibitor protein Soj</fullName>
        <ecNumber evidence="2">3.6.-.-</ecNumber>
    </submittedName>
</protein>
<feature type="domain" description="AAA" evidence="1">
    <location>
        <begin position="4"/>
        <end position="178"/>
    </location>
</feature>
<dbReference type="PIRSF" id="PIRSF009320">
    <property type="entry name" value="Nuc_binding_HP_1000"/>
    <property type="match status" value="1"/>
</dbReference>
<evidence type="ECO:0000313" key="2">
    <source>
        <dbReference type="EMBL" id="VBB47892.1"/>
    </source>
</evidence>
<dbReference type="SUPFAM" id="SSF52540">
    <property type="entry name" value="P-loop containing nucleoside triphosphate hydrolases"/>
    <property type="match status" value="1"/>
</dbReference>
<gene>
    <name evidence="2" type="primary">soj</name>
    <name evidence="2" type="ORF">TRIP_B50687</name>
</gene>
<dbReference type="InterPro" id="IPR025669">
    <property type="entry name" value="AAA_dom"/>
</dbReference>
<accession>A0A653AIJ2</accession>
<dbReference type="EC" id="3.6.-.-" evidence="2"/>
<dbReference type="Pfam" id="PF13614">
    <property type="entry name" value="AAA_31"/>
    <property type="match status" value="1"/>
</dbReference>
<name>A0A653AIJ2_UNCDX</name>
<keyword evidence="2" id="KW-0378">Hydrolase</keyword>
<evidence type="ECO:0000259" key="1">
    <source>
        <dbReference type="Pfam" id="PF13614"/>
    </source>
</evidence>
<organism evidence="2">
    <name type="scientific">Uncultured Desulfatiglans sp</name>
    <dbReference type="NCBI Taxonomy" id="1748965"/>
    <lineage>
        <taxon>Bacteria</taxon>
        <taxon>Pseudomonadati</taxon>
        <taxon>Thermodesulfobacteriota</taxon>
        <taxon>Desulfobacteria</taxon>
        <taxon>Desulfatiglandales</taxon>
        <taxon>Desulfatiglandaceae</taxon>
        <taxon>Desulfatiglans</taxon>
        <taxon>environmental samples</taxon>
    </lineage>
</organism>
<dbReference type="Gene3D" id="3.40.50.300">
    <property type="entry name" value="P-loop containing nucleotide triphosphate hydrolases"/>
    <property type="match status" value="1"/>
</dbReference>
<dbReference type="FunFam" id="3.40.50.300:FF:000285">
    <property type="entry name" value="Sporulation initiation inhibitor Soj"/>
    <property type="match status" value="1"/>
</dbReference>
<dbReference type="CDD" id="cd02042">
    <property type="entry name" value="ParAB_family"/>
    <property type="match status" value="1"/>
</dbReference>
<reference evidence="2" key="1">
    <citation type="submission" date="2018-07" db="EMBL/GenBank/DDBJ databases">
        <authorList>
            <consortium name="Genoscope - CEA"/>
            <person name="William W."/>
        </authorList>
    </citation>
    <scope>NUCLEOTIDE SEQUENCE</scope>
    <source>
        <strain evidence="2">IK1</strain>
    </source>
</reference>
<dbReference type="EMBL" id="UPXX01000032">
    <property type="protein sequence ID" value="VBB47892.1"/>
    <property type="molecule type" value="Genomic_DNA"/>
</dbReference>
<dbReference type="InterPro" id="IPR050678">
    <property type="entry name" value="DNA_Partitioning_ATPase"/>
</dbReference>
<dbReference type="AlphaFoldDB" id="A0A653AIJ2"/>
<proteinExistence type="predicted"/>
<dbReference type="PANTHER" id="PTHR13696">
    <property type="entry name" value="P-LOOP CONTAINING NUCLEOSIDE TRIPHOSPHATE HYDROLASE"/>
    <property type="match status" value="1"/>
</dbReference>
<dbReference type="InterPro" id="IPR027417">
    <property type="entry name" value="P-loop_NTPase"/>
</dbReference>